<evidence type="ECO:0000259" key="2">
    <source>
        <dbReference type="Pfam" id="PF16344"/>
    </source>
</evidence>
<dbReference type="RefSeq" id="WP_194119326.1">
    <property type="nucleotide sequence ID" value="NZ_JACYGY010000001.1"/>
</dbReference>
<name>A0ABR9W6E3_9BACT</name>
<evidence type="ECO:0000259" key="1">
    <source>
        <dbReference type="Pfam" id="PF04773"/>
    </source>
</evidence>
<dbReference type="InterPro" id="IPR012373">
    <property type="entry name" value="Ferrdict_sens_TM"/>
</dbReference>
<gene>
    <name evidence="3" type="ORF">IEE83_03945</name>
</gene>
<dbReference type="EMBL" id="JACYGY010000001">
    <property type="protein sequence ID" value="MBE9461027.1"/>
    <property type="molecule type" value="Genomic_DNA"/>
</dbReference>
<accession>A0ABR9W6E3</accession>
<keyword evidence="4" id="KW-1185">Reference proteome</keyword>
<comment type="caution">
    <text evidence="3">The sequence shown here is derived from an EMBL/GenBank/DDBJ whole genome shotgun (WGS) entry which is preliminary data.</text>
</comment>
<dbReference type="Pfam" id="PF16344">
    <property type="entry name" value="FecR_C"/>
    <property type="match status" value="1"/>
</dbReference>
<evidence type="ECO:0000313" key="4">
    <source>
        <dbReference type="Proteomes" id="UP000634134"/>
    </source>
</evidence>
<dbReference type="InterPro" id="IPR032508">
    <property type="entry name" value="FecR_C"/>
</dbReference>
<dbReference type="Pfam" id="PF04773">
    <property type="entry name" value="FecR"/>
    <property type="match status" value="1"/>
</dbReference>
<organism evidence="3 4">
    <name type="scientific">Dyadobacter subterraneus</name>
    <dbReference type="NCBI Taxonomy" id="2773304"/>
    <lineage>
        <taxon>Bacteria</taxon>
        <taxon>Pseudomonadati</taxon>
        <taxon>Bacteroidota</taxon>
        <taxon>Cytophagia</taxon>
        <taxon>Cytophagales</taxon>
        <taxon>Spirosomataceae</taxon>
        <taxon>Dyadobacter</taxon>
    </lineage>
</organism>
<dbReference type="Gene3D" id="3.55.50.30">
    <property type="match status" value="1"/>
</dbReference>
<dbReference type="PANTHER" id="PTHR30273:SF2">
    <property type="entry name" value="PROTEIN FECR"/>
    <property type="match status" value="1"/>
</dbReference>
<dbReference type="InterPro" id="IPR006860">
    <property type="entry name" value="FecR"/>
</dbReference>
<dbReference type="Gene3D" id="2.60.120.1440">
    <property type="match status" value="1"/>
</dbReference>
<dbReference type="Proteomes" id="UP000634134">
    <property type="component" value="Unassembled WGS sequence"/>
</dbReference>
<dbReference type="PIRSF" id="PIRSF018266">
    <property type="entry name" value="FecR"/>
    <property type="match status" value="1"/>
</dbReference>
<feature type="domain" description="FecR protein" evidence="1">
    <location>
        <begin position="122"/>
        <end position="217"/>
    </location>
</feature>
<proteinExistence type="predicted"/>
<protein>
    <submittedName>
        <fullName evidence="3">FecR domain-containing protein</fullName>
    </submittedName>
</protein>
<reference evidence="4" key="1">
    <citation type="submission" date="2023-07" db="EMBL/GenBank/DDBJ databases">
        <title>Dyadobacter sp. nov 'subterranea' isolated from contaminted grondwater.</title>
        <authorList>
            <person name="Szabo I."/>
            <person name="Al-Omari J."/>
            <person name="Szerdahelyi S.G."/>
            <person name="Rado J."/>
        </authorList>
    </citation>
    <scope>NUCLEOTIDE SEQUENCE [LARGE SCALE GENOMIC DNA]</scope>
    <source>
        <strain evidence="4">UP-52</strain>
    </source>
</reference>
<dbReference type="PANTHER" id="PTHR30273">
    <property type="entry name" value="PERIPLASMIC SIGNAL SENSOR AND SIGMA FACTOR ACTIVATOR FECR-RELATED"/>
    <property type="match status" value="1"/>
</dbReference>
<feature type="domain" description="Protein FecR C-terminal" evidence="2">
    <location>
        <begin position="263"/>
        <end position="330"/>
    </location>
</feature>
<evidence type="ECO:0000313" key="3">
    <source>
        <dbReference type="EMBL" id="MBE9461027.1"/>
    </source>
</evidence>
<sequence>MKSGLPKDILFTYFAGNATALQKKLIEEWLGSPENLESYFEYLEEWELNRPQFLPDNEIAFEKFSQRIAGTDTEESENETFLFDVKTKKSILNLNVWKWAATAVIVVGTGIFSKDFILYENHQTANGELKTIILNDSSRVTLNANSSLKVPRIDFFSKSREVFLEGEAEFNVTHTIDNKQFIVHTTDDSEILVLGTEFVVYTRKKGTRVVLNKGKVQLSSAQESKPLTMKPGDQVTIYQNGKMELEKLTKSEVELQSVWKEHRMVFDHTKLGDVAIKLNEIYGVDVEIKDKQTAERELTGSFKAENVDEILGVLSEMLDLDISRRENKVYFNAKPVDLF</sequence>